<dbReference type="AlphaFoldDB" id="A0A8H7T208"/>
<accession>A0A8H7T208</accession>
<feature type="compositionally biased region" description="Gly residues" evidence="1">
    <location>
        <begin position="206"/>
        <end position="215"/>
    </location>
</feature>
<evidence type="ECO:0000313" key="3">
    <source>
        <dbReference type="Proteomes" id="UP000664132"/>
    </source>
</evidence>
<dbReference type="Proteomes" id="UP000664132">
    <property type="component" value="Unassembled WGS sequence"/>
</dbReference>
<sequence>MPINMCLAFFEKLSRSRTLLLKKLRRAFKDKEPGNPFLKTVKIFSVPLSAHIECKMTLDTGSELNWITVETLHDIAMFNSMDRRHENNGICLNGSSLSSIGTITLRWKGKRFRKIFTTTFHVIDGESIPWQIVLGSQTIIEHGIVKFAGFGGKNIIALPKKMKGEKSGHKGRQDKHNEEAVANDANVEADMRKREGKSREDQSGNHGSGSGASQS</sequence>
<gene>
    <name evidence="2" type="ORF">IFR04_014858</name>
</gene>
<proteinExistence type="predicted"/>
<comment type="caution">
    <text evidence="2">The sequence shown here is derived from an EMBL/GenBank/DDBJ whole genome shotgun (WGS) entry which is preliminary data.</text>
</comment>
<protein>
    <submittedName>
        <fullName evidence="2">Uncharacterized protein</fullName>
    </submittedName>
</protein>
<dbReference type="EMBL" id="JAFJYH010000417">
    <property type="protein sequence ID" value="KAG4412014.1"/>
    <property type="molecule type" value="Genomic_DNA"/>
</dbReference>
<name>A0A8H7T208_9HELO</name>
<keyword evidence="3" id="KW-1185">Reference proteome</keyword>
<reference evidence="2" key="1">
    <citation type="submission" date="2021-02" db="EMBL/GenBank/DDBJ databases">
        <title>Genome sequence Cadophora malorum strain M34.</title>
        <authorList>
            <person name="Stefanovic E."/>
            <person name="Vu D."/>
            <person name="Scully C."/>
            <person name="Dijksterhuis J."/>
            <person name="Roader J."/>
            <person name="Houbraken J."/>
        </authorList>
    </citation>
    <scope>NUCLEOTIDE SEQUENCE</scope>
    <source>
        <strain evidence="2">M34</strain>
    </source>
</reference>
<evidence type="ECO:0000256" key="1">
    <source>
        <dbReference type="SAM" id="MobiDB-lite"/>
    </source>
</evidence>
<dbReference type="OrthoDB" id="3549327at2759"/>
<feature type="region of interest" description="Disordered" evidence="1">
    <location>
        <begin position="161"/>
        <end position="215"/>
    </location>
</feature>
<feature type="compositionally biased region" description="Basic and acidic residues" evidence="1">
    <location>
        <begin position="189"/>
        <end position="203"/>
    </location>
</feature>
<evidence type="ECO:0000313" key="2">
    <source>
        <dbReference type="EMBL" id="KAG4412014.1"/>
    </source>
</evidence>
<organism evidence="2 3">
    <name type="scientific">Cadophora malorum</name>
    <dbReference type="NCBI Taxonomy" id="108018"/>
    <lineage>
        <taxon>Eukaryota</taxon>
        <taxon>Fungi</taxon>
        <taxon>Dikarya</taxon>
        <taxon>Ascomycota</taxon>
        <taxon>Pezizomycotina</taxon>
        <taxon>Leotiomycetes</taxon>
        <taxon>Helotiales</taxon>
        <taxon>Ploettnerulaceae</taxon>
        <taxon>Cadophora</taxon>
    </lineage>
</organism>